<name>A0A9D9IRZ2_9BACT</name>
<sequence length="753" mass="82804">MKRRFFRPLWIFAAGVPVFSCSGQAEMPGNQDSSTHVVKAWISGYASGESAVSGEGLRDISGITGYLFRDGVFERVYDDCMTDGNTIEIGVEKAGGRLYIVARHPDAPEIGEPEPGTPESRWEKTVISSHDPGTGMFFTGKADLDKASGTEVRTSLTRGAARIDLKVAVAGNAEIREIILENIAQEAYLFPGNEPSSPENAATGEIAIRPQSPLTSDTEGIAYILEQSGTGCKVSMTAEIDGKEYRLGAMLPETVRRNTVYSVTLRKGTIDSDVELSVEQWGDGGQTDLTPDRDRLLTVDLSRSDLPEGADVEDNGTVVTLPHLGTEFTLAVESDDELELLPAEGHLLSVEPVPGKGPNLFKVTKALYAPGDPASETILQFRRKGFAAAYPEDRIVLKLEANPSTIEGTIGFGDGNYTYDFGGYADNLFGVITPGEGKKVEIEFGPGEDPWIKLDPYGDKSYRILGGWRPNDPAADGRRQTATLVISDQDGAAREEYTIARKNYGMPVVWLQGIWWCKYNAMGDSRDFEDQVLCPDDPAALAGKTLYEYLGSCTAEEYARLWGWAYQGDSGKGMRVVEQDGKAVMEGFRTGNKTHINKLPADALAPPGYELPSMEDFNRVFDATDYVWVMWNGTHTLKSPWEGHATIRREQRRKNGIQVGTMSLQNLIYIAMWSPDFPDREPVVWYGPGAQWNDDGILHAGHYNNILFGVHSPEGSGWYIAGGMENLYLHKNGAGNNDTRILRFRKSDVEYIY</sequence>
<reference evidence="2" key="1">
    <citation type="submission" date="2020-10" db="EMBL/GenBank/DDBJ databases">
        <authorList>
            <person name="Gilroy R."/>
        </authorList>
    </citation>
    <scope>NUCLEOTIDE SEQUENCE</scope>
    <source>
        <strain evidence="2">2478</strain>
    </source>
</reference>
<dbReference type="AlphaFoldDB" id="A0A9D9IRZ2"/>
<gene>
    <name evidence="2" type="ORF">IAB80_03610</name>
</gene>
<evidence type="ECO:0000256" key="1">
    <source>
        <dbReference type="SAM" id="SignalP"/>
    </source>
</evidence>
<dbReference type="Proteomes" id="UP000823771">
    <property type="component" value="Unassembled WGS sequence"/>
</dbReference>
<reference evidence="2" key="2">
    <citation type="journal article" date="2021" name="PeerJ">
        <title>Extensive microbial diversity within the chicken gut microbiome revealed by metagenomics and culture.</title>
        <authorList>
            <person name="Gilroy R."/>
            <person name="Ravi A."/>
            <person name="Getino M."/>
            <person name="Pursley I."/>
            <person name="Horton D.L."/>
            <person name="Alikhan N.F."/>
            <person name="Baker D."/>
            <person name="Gharbi K."/>
            <person name="Hall N."/>
            <person name="Watson M."/>
            <person name="Adriaenssens E.M."/>
            <person name="Foster-Nyarko E."/>
            <person name="Jarju S."/>
            <person name="Secka A."/>
            <person name="Antonio M."/>
            <person name="Oren A."/>
            <person name="Chaudhuri R.R."/>
            <person name="La Ragione R."/>
            <person name="Hildebrand F."/>
            <person name="Pallen M.J."/>
        </authorList>
    </citation>
    <scope>NUCLEOTIDE SEQUENCE</scope>
    <source>
        <strain evidence="2">2478</strain>
    </source>
</reference>
<evidence type="ECO:0000313" key="2">
    <source>
        <dbReference type="EMBL" id="MBO8477959.1"/>
    </source>
</evidence>
<feature type="chain" id="PRO_5038846993" evidence="1">
    <location>
        <begin position="26"/>
        <end position="753"/>
    </location>
</feature>
<organism evidence="2 3">
    <name type="scientific">Candidatus Cryptobacteroides excrementipullorum</name>
    <dbReference type="NCBI Taxonomy" id="2840761"/>
    <lineage>
        <taxon>Bacteria</taxon>
        <taxon>Pseudomonadati</taxon>
        <taxon>Bacteroidota</taxon>
        <taxon>Bacteroidia</taxon>
        <taxon>Bacteroidales</taxon>
        <taxon>Candidatus Cryptobacteroides</taxon>
    </lineage>
</organism>
<dbReference type="EMBL" id="JADILZ010000030">
    <property type="protein sequence ID" value="MBO8477959.1"/>
    <property type="molecule type" value="Genomic_DNA"/>
</dbReference>
<proteinExistence type="predicted"/>
<feature type="signal peptide" evidence="1">
    <location>
        <begin position="1"/>
        <end position="25"/>
    </location>
</feature>
<protein>
    <submittedName>
        <fullName evidence="2">Uncharacterized protein</fullName>
    </submittedName>
</protein>
<accession>A0A9D9IRZ2</accession>
<evidence type="ECO:0000313" key="3">
    <source>
        <dbReference type="Proteomes" id="UP000823771"/>
    </source>
</evidence>
<comment type="caution">
    <text evidence="2">The sequence shown here is derived from an EMBL/GenBank/DDBJ whole genome shotgun (WGS) entry which is preliminary data.</text>
</comment>
<keyword evidence="1" id="KW-0732">Signal</keyword>